<protein>
    <submittedName>
        <fullName evidence="2">Phosphotransferase enzyme family protein</fullName>
    </submittedName>
</protein>
<dbReference type="EMBL" id="CP089275">
    <property type="protein sequence ID" value="USP75962.1"/>
    <property type="molecule type" value="Genomic_DNA"/>
</dbReference>
<dbReference type="Pfam" id="PF01636">
    <property type="entry name" value="APH"/>
    <property type="match status" value="1"/>
</dbReference>
<dbReference type="InterPro" id="IPR051678">
    <property type="entry name" value="AGP_Transferase"/>
</dbReference>
<dbReference type="OrthoDB" id="2906425at2759"/>
<dbReference type="AlphaFoldDB" id="A0A9Q8Z5C6"/>
<dbReference type="Proteomes" id="UP001056012">
    <property type="component" value="Chromosome 2"/>
</dbReference>
<dbReference type="PANTHER" id="PTHR21310:SF15">
    <property type="entry name" value="AMINOGLYCOSIDE PHOSPHOTRANSFERASE DOMAIN-CONTAINING PROTEIN"/>
    <property type="match status" value="1"/>
</dbReference>
<dbReference type="SUPFAM" id="SSF56112">
    <property type="entry name" value="Protein kinase-like (PK-like)"/>
    <property type="match status" value="1"/>
</dbReference>
<name>A0A9Q8Z5C6_CURCL</name>
<dbReference type="VEuPathDB" id="FungiDB:yc1106_03236"/>
<organism evidence="2 3">
    <name type="scientific">Curvularia clavata</name>
    <dbReference type="NCBI Taxonomy" id="95742"/>
    <lineage>
        <taxon>Eukaryota</taxon>
        <taxon>Fungi</taxon>
        <taxon>Dikarya</taxon>
        <taxon>Ascomycota</taxon>
        <taxon>Pezizomycotina</taxon>
        <taxon>Dothideomycetes</taxon>
        <taxon>Pleosporomycetidae</taxon>
        <taxon>Pleosporales</taxon>
        <taxon>Pleosporineae</taxon>
        <taxon>Pleosporaceae</taxon>
        <taxon>Curvularia</taxon>
    </lineage>
</organism>
<dbReference type="Gene3D" id="3.90.1200.10">
    <property type="match status" value="1"/>
</dbReference>
<proteinExistence type="predicted"/>
<dbReference type="PANTHER" id="PTHR21310">
    <property type="entry name" value="AMINOGLYCOSIDE PHOSPHOTRANSFERASE-RELATED-RELATED"/>
    <property type="match status" value="1"/>
</dbReference>
<evidence type="ECO:0000259" key="1">
    <source>
        <dbReference type="Pfam" id="PF01636"/>
    </source>
</evidence>
<dbReference type="CDD" id="cd05120">
    <property type="entry name" value="APH_ChoK_like"/>
    <property type="match status" value="1"/>
</dbReference>
<dbReference type="InterPro" id="IPR011009">
    <property type="entry name" value="Kinase-like_dom_sf"/>
</dbReference>
<reference evidence="2" key="1">
    <citation type="submission" date="2021-12" db="EMBL/GenBank/DDBJ databases">
        <title>Curvularia clavata genome.</title>
        <authorList>
            <person name="Cao Y."/>
        </authorList>
    </citation>
    <scope>NUCLEOTIDE SEQUENCE</scope>
    <source>
        <strain evidence="2">Yc1106</strain>
    </source>
</reference>
<evidence type="ECO:0000313" key="3">
    <source>
        <dbReference type="Proteomes" id="UP001056012"/>
    </source>
</evidence>
<keyword evidence="3" id="KW-1185">Reference proteome</keyword>
<gene>
    <name evidence="2" type="ORF">yc1106_03236</name>
</gene>
<sequence length="339" mass="38242">MLALSHQEQLSCSNVKPREAPCHFISALDNMTHHTVAIQKAVMPELYTSVPSTPQIHVLYLAPGQQIITPEQLMASNPEKIAKAGGGGLLKISPTMAVKYGSHTSLIEAKTMLYVAERTSIPIPKVFAAYAYGPLKRDFADFGSIYDVYIFMEYIEGEDLEKSWGKCTPDEKQTITADLKKYMTELRSLPAADYIGSVDKGPVTDVILEWSTDSRGPFESVEDFHATLVDAYITKSKRTHMDPYIRGMIGANKHAIVFTHGDFYPRNIIVKDGRVKAIIDWEMAGWYPEYWEFAKSFWLERFVDDWGLHLLGVLTPYYLEHLVHAKLIETATTVVERSV</sequence>
<accession>A0A9Q8Z5C6</accession>
<feature type="domain" description="Aminoglycoside phosphotransferase" evidence="1">
    <location>
        <begin position="108"/>
        <end position="299"/>
    </location>
</feature>
<dbReference type="InterPro" id="IPR002575">
    <property type="entry name" value="Aminoglycoside_PTrfase"/>
</dbReference>
<evidence type="ECO:0000313" key="2">
    <source>
        <dbReference type="EMBL" id="USP75962.1"/>
    </source>
</evidence>